<sequence>MADRPTEENNVRERVLAVVENILGYPPDAEKDDLSGLDSLQVLELLVLLEEEFDIDSDEIVEAQLDWWTSLNGLVSSITSLTEGKRAGERQHG</sequence>
<comment type="caution">
    <text evidence="2">The sequence shown here is derived from an EMBL/GenBank/DDBJ whole genome shotgun (WGS) entry which is preliminary data.</text>
</comment>
<dbReference type="AlphaFoldDB" id="A0A5N5ZZN5"/>
<name>A0A5N5ZZN5_9ACTN</name>
<dbReference type="Gene3D" id="1.10.1200.10">
    <property type="entry name" value="ACP-like"/>
    <property type="match status" value="1"/>
</dbReference>
<dbReference type="PROSITE" id="PS50075">
    <property type="entry name" value="CARRIER"/>
    <property type="match status" value="1"/>
</dbReference>
<gene>
    <name evidence="2" type="ORF">FH607_023635</name>
</gene>
<dbReference type="InterPro" id="IPR036736">
    <property type="entry name" value="ACP-like_sf"/>
</dbReference>
<dbReference type="Proteomes" id="UP000314251">
    <property type="component" value="Unassembled WGS sequence"/>
</dbReference>
<evidence type="ECO:0000259" key="1">
    <source>
        <dbReference type="PROSITE" id="PS50075"/>
    </source>
</evidence>
<keyword evidence="3" id="KW-1185">Reference proteome</keyword>
<accession>A0A5N5ZZN5</accession>
<reference evidence="2" key="1">
    <citation type="submission" date="2019-10" db="EMBL/GenBank/DDBJ databases">
        <title>Nonomuraea sp. nov., isolated from Phyllanthus amarus.</title>
        <authorList>
            <person name="Klykleung N."/>
            <person name="Tanasupawat S."/>
        </authorList>
    </citation>
    <scope>NUCLEOTIDE SEQUENCE [LARGE SCALE GENOMIC DNA]</scope>
    <source>
        <strain evidence="2">3MP-10</strain>
    </source>
</reference>
<evidence type="ECO:0000313" key="3">
    <source>
        <dbReference type="Proteomes" id="UP000314251"/>
    </source>
</evidence>
<dbReference type="RefSeq" id="WP_139672229.1">
    <property type="nucleotide sequence ID" value="NZ_VDLY02000017.1"/>
</dbReference>
<dbReference type="Pfam" id="PF00550">
    <property type="entry name" value="PP-binding"/>
    <property type="match status" value="1"/>
</dbReference>
<dbReference type="EMBL" id="VDLY02000017">
    <property type="protein sequence ID" value="KAB8161725.1"/>
    <property type="molecule type" value="Genomic_DNA"/>
</dbReference>
<dbReference type="SUPFAM" id="SSF47336">
    <property type="entry name" value="ACP-like"/>
    <property type="match status" value="1"/>
</dbReference>
<proteinExistence type="predicted"/>
<evidence type="ECO:0000313" key="2">
    <source>
        <dbReference type="EMBL" id="KAB8161725.1"/>
    </source>
</evidence>
<protein>
    <recommendedName>
        <fullName evidence="1">Carrier domain-containing protein</fullName>
    </recommendedName>
</protein>
<feature type="domain" description="Carrier" evidence="1">
    <location>
        <begin position="2"/>
        <end position="82"/>
    </location>
</feature>
<dbReference type="InterPro" id="IPR009081">
    <property type="entry name" value="PP-bd_ACP"/>
</dbReference>
<organism evidence="2 3">
    <name type="scientific">Streptomyces mimosae</name>
    <dbReference type="NCBI Taxonomy" id="2586635"/>
    <lineage>
        <taxon>Bacteria</taxon>
        <taxon>Bacillati</taxon>
        <taxon>Actinomycetota</taxon>
        <taxon>Actinomycetes</taxon>
        <taxon>Kitasatosporales</taxon>
        <taxon>Streptomycetaceae</taxon>
        <taxon>Streptomyces</taxon>
    </lineage>
</organism>